<dbReference type="SMART" id="SM00248">
    <property type="entry name" value="ANK"/>
    <property type="match status" value="10"/>
</dbReference>
<reference evidence="2" key="2">
    <citation type="submission" date="2017-03" db="EMBL/GenBank/DDBJ databases">
        <authorList>
            <person name="Afonso C.L."/>
            <person name="Miller P.J."/>
            <person name="Scott M.A."/>
            <person name="Spackman E."/>
            <person name="Goraichik I."/>
            <person name="Dimitrov K.M."/>
            <person name="Suarez D.L."/>
            <person name="Swayne D.E."/>
        </authorList>
    </citation>
    <scope>NUCLEOTIDE SEQUENCE</scope>
    <source>
        <strain evidence="2">Washington</strain>
    </source>
</reference>
<feature type="repeat" description="ANK" evidence="1">
    <location>
        <begin position="61"/>
        <end position="83"/>
    </location>
</feature>
<dbReference type="EMBL" id="KY747497">
    <property type="protein sequence ID" value="ASK51382.1"/>
    <property type="molecule type" value="Genomic_DNA"/>
</dbReference>
<dbReference type="PROSITE" id="PS50088">
    <property type="entry name" value="ANK_REPEAT"/>
    <property type="match status" value="6"/>
</dbReference>
<dbReference type="PANTHER" id="PTHR24118:SF99">
    <property type="entry name" value="POTE ANKYRIN DOMAIN FAMILY MEMBER 3C-RELATED"/>
    <property type="match status" value="1"/>
</dbReference>
<dbReference type="Gene3D" id="1.25.40.20">
    <property type="entry name" value="Ankyrin repeat-containing domain"/>
    <property type="match status" value="3"/>
</dbReference>
<dbReference type="InterPro" id="IPR036770">
    <property type="entry name" value="Ankyrin_rpt-contain_sf"/>
</dbReference>
<keyword evidence="1" id="KW-0040">ANK repeat</keyword>
<evidence type="ECO:0000313" key="4">
    <source>
        <dbReference type="Proteomes" id="UP000217428"/>
    </source>
</evidence>
<dbReference type="SUPFAM" id="SSF48403">
    <property type="entry name" value="Ankyrin repeat"/>
    <property type="match status" value="1"/>
</dbReference>
<proteinExistence type="predicted"/>
<dbReference type="InterPro" id="IPR002110">
    <property type="entry name" value="Ankyrin_rpt"/>
</dbReference>
<sequence length="609" mass="69998">MEQSMTFDNVITNRNIVMSKIDEYAHIYPLHACIFYKESMRVAKHIITKQNRGINTATNFNNITALHYAVYCNNFEMVKFLIEECGENINNVDSENYNAIAYAFFGKGYENVELLEYLIKKGINMDSCNLLLHMVVNTKNDTSFLVEFLVKHGACVNCKNLYGVSPIMLATYNGNITLVKLLIKLGANINDVDVNGNTLFHMLRLHPTTINLVKLFLEKGLDINAQNKNEDTPLHVLCSKTLLNTHVKFYIDNGANVNAQNKNGDTPLHVYFKSNTNKNIFKNIIKVFTDSNIDLSIVNTNNQSALTQYIIDARMASLNIIEMLCKKEFDVNYKYGLGKIPMLSILIHKCLYDSVKFWLSKYPDTINVQDGDGNYPIHYAALHFKSNILKLFIDLKNDINVTNNIGETPLHLAVYYNNIKNVQLLLNHGARCTTTNDGHSVLMYAAKSVCGTPLQNFKNLFNEDMSAVTESGYSTFAYVALNDLEHVEYIISLNPTLETMLISTETVYKNIKMCTRMKSVLRYVLLYYPEFYTLFTPYKTDIECTKYIDKCNKELNNMKQIQVTNDYTLYDIVRNKYTNTCDKIVTTFDSFDEYNFIIKRAIARYRYNK</sequence>
<feature type="repeat" description="ANK" evidence="1">
    <location>
        <begin position="195"/>
        <end position="228"/>
    </location>
</feature>
<accession>A0A220T679</accession>
<protein>
    <submittedName>
        <fullName evidence="3">Ankyrin repeat protein</fullName>
    </submittedName>
    <submittedName>
        <fullName evidence="2">Ankyrin repeat-containing protein</fullName>
    </submittedName>
</protein>
<evidence type="ECO:0000313" key="2">
    <source>
        <dbReference type="EMBL" id="ASK51212.1"/>
    </source>
</evidence>
<dbReference type="PROSITE" id="PS50297">
    <property type="entry name" value="ANK_REP_REGION"/>
    <property type="match status" value="5"/>
</dbReference>
<dbReference type="OrthoDB" id="41012at10239"/>
<name>A0A220T679_9POXV</name>
<dbReference type="Proteomes" id="UP000217428">
    <property type="component" value="Segment"/>
</dbReference>
<organism evidence="2 4">
    <name type="scientific">Eptesipox virus</name>
    <dbReference type="NCBI Taxonomy" id="1329402"/>
    <lineage>
        <taxon>Viruses</taxon>
        <taxon>Varidnaviria</taxon>
        <taxon>Bamfordvirae</taxon>
        <taxon>Nucleocytoviricota</taxon>
        <taxon>Pokkesviricetes</taxon>
        <taxon>Chitovirales</taxon>
        <taxon>Poxviridae</taxon>
        <taxon>Chordopoxvirinae</taxon>
        <taxon>Vespertilionpoxvirus</taxon>
        <taxon>Vespertilionpoxvirus eptesipox</taxon>
    </lineage>
</organism>
<evidence type="ECO:0000313" key="3">
    <source>
        <dbReference type="EMBL" id="ASK51382.1"/>
    </source>
</evidence>
<dbReference type="PANTHER" id="PTHR24118">
    <property type="entry name" value="POTE ANKYRIN DOMAIN"/>
    <property type="match status" value="1"/>
</dbReference>
<evidence type="ECO:0000256" key="1">
    <source>
        <dbReference type="PROSITE-ProRule" id="PRU00023"/>
    </source>
</evidence>
<dbReference type="EMBL" id="KY747497">
    <property type="protein sequence ID" value="ASK51212.1"/>
    <property type="molecule type" value="Genomic_DNA"/>
</dbReference>
<dbReference type="Pfam" id="PF12796">
    <property type="entry name" value="Ank_2"/>
    <property type="match status" value="4"/>
</dbReference>
<keyword evidence="4" id="KW-1185">Reference proteome</keyword>
<feature type="repeat" description="ANK" evidence="1">
    <location>
        <begin position="162"/>
        <end position="194"/>
    </location>
</feature>
<feature type="repeat" description="ANK" evidence="1">
    <location>
        <begin position="372"/>
        <end position="404"/>
    </location>
</feature>
<feature type="repeat" description="ANK" evidence="1">
    <location>
        <begin position="405"/>
        <end position="437"/>
    </location>
</feature>
<gene>
    <name evidence="2" type="ORF">EPTV-WA-011</name>
    <name evidence="3" type="ORF">EPTV-WA-181</name>
</gene>
<feature type="repeat" description="ANK" evidence="1">
    <location>
        <begin position="229"/>
        <end position="262"/>
    </location>
</feature>
<reference evidence="2 4" key="1">
    <citation type="journal article" date="2017" name="Virus Genes">
        <title>Characterization of Eptesipoxvirus, a novel poxvirus from a microchiropteran bat.</title>
        <authorList>
            <person name="Tu S.L."/>
            <person name="Nakazawa Y."/>
            <person name="Gao J."/>
            <person name="Wilkins K."/>
            <person name="Gallardo-Romero N."/>
            <person name="Li Y."/>
            <person name="Emerson G.L."/>
            <person name="Carroll D.S."/>
            <person name="Upton C."/>
        </authorList>
    </citation>
    <scope>NUCLEOTIDE SEQUENCE [LARGE SCALE GENOMIC DNA]</scope>
    <source>
        <strain evidence="2 4">Washington</strain>
    </source>
</reference>